<dbReference type="GeneID" id="14915578"/>
<proteinExistence type="predicted"/>
<protein>
    <recommendedName>
        <fullName evidence="4">PB1 domain-containing protein</fullName>
    </recommendedName>
</protein>
<evidence type="ECO:0000313" key="3">
    <source>
        <dbReference type="Proteomes" id="UP000011083"/>
    </source>
</evidence>
<feature type="non-terminal residue" evidence="2">
    <location>
        <position position="146"/>
    </location>
</feature>
<dbReference type="KEGG" id="acan:ACA1_299270"/>
<evidence type="ECO:0008006" key="4">
    <source>
        <dbReference type="Google" id="ProtNLM"/>
    </source>
</evidence>
<dbReference type="EMBL" id="KB008038">
    <property type="protein sequence ID" value="ELR14965.1"/>
    <property type="molecule type" value="Genomic_DNA"/>
</dbReference>
<dbReference type="VEuPathDB" id="AmoebaDB:ACA1_299270"/>
<gene>
    <name evidence="2" type="ORF">ACA1_299270</name>
</gene>
<evidence type="ECO:0000256" key="1">
    <source>
        <dbReference type="SAM" id="MobiDB-lite"/>
    </source>
</evidence>
<accession>L8GPM8</accession>
<name>L8GPM8_ACACF</name>
<organism evidence="2 3">
    <name type="scientific">Acanthamoeba castellanii (strain ATCC 30010 / Neff)</name>
    <dbReference type="NCBI Taxonomy" id="1257118"/>
    <lineage>
        <taxon>Eukaryota</taxon>
        <taxon>Amoebozoa</taxon>
        <taxon>Discosea</taxon>
        <taxon>Longamoebia</taxon>
        <taxon>Centramoebida</taxon>
        <taxon>Acanthamoebidae</taxon>
        <taxon>Acanthamoeba</taxon>
    </lineage>
</organism>
<keyword evidence="3" id="KW-1185">Reference proteome</keyword>
<dbReference type="RefSeq" id="XP_004336978.1">
    <property type="nucleotide sequence ID" value="XM_004336930.1"/>
</dbReference>
<sequence length="146" mass="15467">MGLRRLNEEAPVARRARLAAAYERPATDLAATASSSTSSSSSTTNNSAKQGNERLFRCHSQATNKRRPLRLPTADFAAFQRKLTAEFGTSEVQFVLGGMPVDITNADDLQLALAECPQGDLIELSILDGPPAPAALTPSPGLTSGR</sequence>
<feature type="region of interest" description="Disordered" evidence="1">
    <location>
        <begin position="27"/>
        <end position="69"/>
    </location>
</feature>
<evidence type="ECO:0000313" key="2">
    <source>
        <dbReference type="EMBL" id="ELR14965.1"/>
    </source>
</evidence>
<reference evidence="2 3" key="1">
    <citation type="journal article" date="2013" name="Genome Biol.">
        <title>Genome of Acanthamoeba castellanii highlights extensive lateral gene transfer and early evolution of tyrosine kinase signaling.</title>
        <authorList>
            <person name="Clarke M."/>
            <person name="Lohan A.J."/>
            <person name="Liu B."/>
            <person name="Lagkouvardos I."/>
            <person name="Roy S."/>
            <person name="Zafar N."/>
            <person name="Bertelli C."/>
            <person name="Schilde C."/>
            <person name="Kianianmomeni A."/>
            <person name="Burglin T.R."/>
            <person name="Frech C."/>
            <person name="Turcotte B."/>
            <person name="Kopec K.O."/>
            <person name="Synnott J.M."/>
            <person name="Choo C."/>
            <person name="Paponov I."/>
            <person name="Finkler A."/>
            <person name="Soon Heng Tan C."/>
            <person name="Hutchins A.P."/>
            <person name="Weinmeier T."/>
            <person name="Rattei T."/>
            <person name="Chu J.S."/>
            <person name="Gimenez G."/>
            <person name="Irimia M."/>
            <person name="Rigden D.J."/>
            <person name="Fitzpatrick D.A."/>
            <person name="Lorenzo-Morales J."/>
            <person name="Bateman A."/>
            <person name="Chiu C.H."/>
            <person name="Tang P."/>
            <person name="Hegemann P."/>
            <person name="Fromm H."/>
            <person name="Raoult D."/>
            <person name="Greub G."/>
            <person name="Miranda-Saavedra D."/>
            <person name="Chen N."/>
            <person name="Nash P."/>
            <person name="Ginger M.L."/>
            <person name="Horn M."/>
            <person name="Schaap P."/>
            <person name="Caler L."/>
            <person name="Loftus B."/>
        </authorList>
    </citation>
    <scope>NUCLEOTIDE SEQUENCE [LARGE SCALE GENOMIC DNA]</scope>
    <source>
        <strain evidence="2 3">Neff</strain>
    </source>
</reference>
<dbReference type="AlphaFoldDB" id="L8GPM8"/>
<dbReference type="Proteomes" id="UP000011083">
    <property type="component" value="Unassembled WGS sequence"/>
</dbReference>
<feature type="compositionally biased region" description="Low complexity" evidence="1">
    <location>
        <begin position="27"/>
        <end position="48"/>
    </location>
</feature>